<proteinExistence type="predicted"/>
<dbReference type="EMBL" id="GGFM01009813">
    <property type="protein sequence ID" value="MBW30564.1"/>
    <property type="molecule type" value="Transcribed_RNA"/>
</dbReference>
<feature type="region of interest" description="Disordered" evidence="1">
    <location>
        <begin position="45"/>
        <end position="69"/>
    </location>
</feature>
<evidence type="ECO:0000313" key="2">
    <source>
        <dbReference type="EMBL" id="MBW30564.1"/>
    </source>
</evidence>
<organism evidence="2">
    <name type="scientific">Anopheles braziliensis</name>
    <dbReference type="NCBI Taxonomy" id="58242"/>
    <lineage>
        <taxon>Eukaryota</taxon>
        <taxon>Metazoa</taxon>
        <taxon>Ecdysozoa</taxon>
        <taxon>Arthropoda</taxon>
        <taxon>Hexapoda</taxon>
        <taxon>Insecta</taxon>
        <taxon>Pterygota</taxon>
        <taxon>Neoptera</taxon>
        <taxon>Endopterygota</taxon>
        <taxon>Diptera</taxon>
        <taxon>Nematocera</taxon>
        <taxon>Culicoidea</taxon>
        <taxon>Culicidae</taxon>
        <taxon>Anophelinae</taxon>
        <taxon>Anopheles</taxon>
    </lineage>
</organism>
<reference evidence="2" key="1">
    <citation type="submission" date="2018-01" db="EMBL/GenBank/DDBJ databases">
        <title>An insight into the sialome of Amazonian anophelines.</title>
        <authorList>
            <person name="Ribeiro J.M."/>
            <person name="Scarpassa V."/>
            <person name="Calvo E."/>
        </authorList>
    </citation>
    <scope>NUCLEOTIDE SEQUENCE</scope>
    <source>
        <tissue evidence="2">Salivary glands</tissue>
    </source>
</reference>
<sequence>MRRSSGPRAARFTATCAVRALPPSPACGRTPRRSCSCIWACCSSTRPSSATPTASPVMSAARSSSASRP</sequence>
<accession>A0A2M3ZPT7</accession>
<name>A0A2M3ZPT7_9DIPT</name>
<evidence type="ECO:0000256" key="1">
    <source>
        <dbReference type="SAM" id="MobiDB-lite"/>
    </source>
</evidence>
<protein>
    <submittedName>
        <fullName evidence="2">Putative secreted peptide</fullName>
    </submittedName>
</protein>
<dbReference type="AlphaFoldDB" id="A0A2M3ZPT7"/>